<sequence length="152" mass="16870">MEVPKGAKAFPSTMEKIKISSKACNQVAINKVITFHQHKEEDCRLKTLGKDKVVKAIEEKGNSPLPPPLKKKTTSSHTPPAKKFKVDVAKEKAIEDNSPRQRKLILKKIPLEKTISPSHQFVNHTPLSPRNDNPSSSPSKDNTPPIPSPKKN</sequence>
<accession>A0A9I9D1F4</accession>
<feature type="region of interest" description="Disordered" evidence="1">
    <location>
        <begin position="108"/>
        <end position="152"/>
    </location>
</feature>
<feature type="compositionally biased region" description="Polar residues" evidence="1">
    <location>
        <begin position="115"/>
        <end position="126"/>
    </location>
</feature>
<reference evidence="2" key="1">
    <citation type="submission" date="2023-03" db="UniProtKB">
        <authorList>
            <consortium name="EnsemblPlants"/>
        </authorList>
    </citation>
    <scope>IDENTIFICATION</scope>
</reference>
<feature type="region of interest" description="Disordered" evidence="1">
    <location>
        <begin position="58"/>
        <end position="83"/>
    </location>
</feature>
<evidence type="ECO:0000313" key="2">
    <source>
        <dbReference type="EnsemblPlants" id="MELO3C011563.2.1"/>
    </source>
</evidence>
<feature type="compositionally biased region" description="Low complexity" evidence="1">
    <location>
        <begin position="128"/>
        <end position="143"/>
    </location>
</feature>
<proteinExistence type="predicted"/>
<dbReference type="EnsemblPlants" id="MELO3C011563.2.1">
    <property type="protein sequence ID" value="MELO3C011563.2.1"/>
    <property type="gene ID" value="MELO3C011563.2"/>
</dbReference>
<dbReference type="AlphaFoldDB" id="A0A9I9D1F4"/>
<dbReference type="Gramene" id="MELO3C011563.2.1">
    <property type="protein sequence ID" value="MELO3C011563.2.1"/>
    <property type="gene ID" value="MELO3C011563.2"/>
</dbReference>
<organism evidence="2">
    <name type="scientific">Cucumis melo</name>
    <name type="common">Muskmelon</name>
    <dbReference type="NCBI Taxonomy" id="3656"/>
    <lineage>
        <taxon>Eukaryota</taxon>
        <taxon>Viridiplantae</taxon>
        <taxon>Streptophyta</taxon>
        <taxon>Embryophyta</taxon>
        <taxon>Tracheophyta</taxon>
        <taxon>Spermatophyta</taxon>
        <taxon>Magnoliopsida</taxon>
        <taxon>eudicotyledons</taxon>
        <taxon>Gunneridae</taxon>
        <taxon>Pentapetalae</taxon>
        <taxon>rosids</taxon>
        <taxon>fabids</taxon>
        <taxon>Cucurbitales</taxon>
        <taxon>Cucurbitaceae</taxon>
        <taxon>Benincaseae</taxon>
        <taxon>Cucumis</taxon>
    </lineage>
</organism>
<protein>
    <submittedName>
        <fullName evidence="2">Uncharacterized protein</fullName>
    </submittedName>
</protein>
<evidence type="ECO:0000256" key="1">
    <source>
        <dbReference type="SAM" id="MobiDB-lite"/>
    </source>
</evidence>
<name>A0A9I9D1F4_CUCME</name>